<reference evidence="14" key="1">
    <citation type="submission" date="2023-07" db="EMBL/GenBank/DDBJ databases">
        <title>30 novel species of actinomycetes from the DSMZ collection.</title>
        <authorList>
            <person name="Nouioui I."/>
        </authorList>
    </citation>
    <scope>NUCLEOTIDE SEQUENCE [LARGE SCALE GENOMIC DNA]</scope>
    <source>
        <strain evidence="14">DSM 44938</strain>
    </source>
</reference>
<gene>
    <name evidence="13" type="ORF">RM590_15515</name>
</gene>
<dbReference type="PANTHER" id="PTHR24421">
    <property type="entry name" value="NITRATE/NITRITE SENSOR PROTEIN NARX-RELATED"/>
    <property type="match status" value="1"/>
</dbReference>
<dbReference type="GO" id="GO:0016301">
    <property type="term" value="F:kinase activity"/>
    <property type="evidence" value="ECO:0007669"/>
    <property type="project" value="UniProtKB-KW"/>
</dbReference>
<dbReference type="InterPro" id="IPR011712">
    <property type="entry name" value="Sig_transdc_His_kin_sub3_dim/P"/>
</dbReference>
<keyword evidence="6 13" id="KW-0418">Kinase</keyword>
<dbReference type="RefSeq" id="WP_311705150.1">
    <property type="nucleotide sequence ID" value="NZ_JAVREL010000008.1"/>
</dbReference>
<feature type="region of interest" description="Disordered" evidence="9">
    <location>
        <begin position="10"/>
        <end position="29"/>
    </location>
</feature>
<keyword evidence="3" id="KW-0597">Phosphoprotein</keyword>
<feature type="transmembrane region" description="Helical" evidence="10">
    <location>
        <begin position="142"/>
        <end position="162"/>
    </location>
</feature>
<accession>A0ABU2MQV6</accession>
<feature type="transmembrane region" description="Helical" evidence="10">
    <location>
        <begin position="38"/>
        <end position="56"/>
    </location>
</feature>
<dbReference type="InterPro" id="IPR050482">
    <property type="entry name" value="Sensor_HK_TwoCompSys"/>
</dbReference>
<dbReference type="Pfam" id="PF07730">
    <property type="entry name" value="HisKA_3"/>
    <property type="match status" value="1"/>
</dbReference>
<evidence type="ECO:0000256" key="5">
    <source>
        <dbReference type="ARBA" id="ARBA00022741"/>
    </source>
</evidence>
<evidence type="ECO:0000256" key="1">
    <source>
        <dbReference type="ARBA" id="ARBA00000085"/>
    </source>
</evidence>
<feature type="domain" description="Histidine kinase/HSP90-like ATPase" evidence="11">
    <location>
        <begin position="306"/>
        <end position="393"/>
    </location>
</feature>
<keyword evidence="8" id="KW-0902">Two-component regulatory system</keyword>
<keyword evidence="4" id="KW-0808">Transferase</keyword>
<organism evidence="13 14">
    <name type="scientific">Streptomyces litchfieldiae</name>
    <dbReference type="NCBI Taxonomy" id="3075543"/>
    <lineage>
        <taxon>Bacteria</taxon>
        <taxon>Bacillati</taxon>
        <taxon>Actinomycetota</taxon>
        <taxon>Actinomycetes</taxon>
        <taxon>Kitasatosporales</taxon>
        <taxon>Streptomycetaceae</taxon>
        <taxon>Streptomyces</taxon>
    </lineage>
</organism>
<keyword evidence="14" id="KW-1185">Reference proteome</keyword>
<keyword evidence="10" id="KW-0812">Transmembrane</keyword>
<name>A0ABU2MQV6_9ACTN</name>
<evidence type="ECO:0000256" key="7">
    <source>
        <dbReference type="ARBA" id="ARBA00022840"/>
    </source>
</evidence>
<evidence type="ECO:0000256" key="10">
    <source>
        <dbReference type="SAM" id="Phobius"/>
    </source>
</evidence>
<evidence type="ECO:0000256" key="3">
    <source>
        <dbReference type="ARBA" id="ARBA00022553"/>
    </source>
</evidence>
<dbReference type="PANTHER" id="PTHR24421:SF10">
    <property type="entry name" value="NITRATE_NITRITE SENSOR PROTEIN NARQ"/>
    <property type="match status" value="1"/>
</dbReference>
<evidence type="ECO:0000256" key="8">
    <source>
        <dbReference type="ARBA" id="ARBA00023012"/>
    </source>
</evidence>
<comment type="catalytic activity">
    <reaction evidence="1">
        <text>ATP + protein L-histidine = ADP + protein N-phospho-L-histidine.</text>
        <dbReference type="EC" id="2.7.13.3"/>
    </reaction>
</comment>
<keyword evidence="10" id="KW-1133">Transmembrane helix</keyword>
<keyword evidence="10" id="KW-0472">Membrane</keyword>
<dbReference type="InterPro" id="IPR003594">
    <property type="entry name" value="HATPase_dom"/>
</dbReference>
<evidence type="ECO:0000259" key="11">
    <source>
        <dbReference type="Pfam" id="PF02518"/>
    </source>
</evidence>
<feature type="domain" description="Signal transduction histidine kinase subgroup 3 dimerisation and phosphoacceptor" evidence="12">
    <location>
        <begin position="198"/>
        <end position="263"/>
    </location>
</feature>
<proteinExistence type="predicted"/>
<dbReference type="Proteomes" id="UP001183246">
    <property type="component" value="Unassembled WGS sequence"/>
</dbReference>
<protein>
    <recommendedName>
        <fullName evidence="2">histidine kinase</fullName>
        <ecNumber evidence="2">2.7.13.3</ecNumber>
    </recommendedName>
</protein>
<dbReference type="SUPFAM" id="SSF55874">
    <property type="entry name" value="ATPase domain of HSP90 chaperone/DNA topoisomerase II/histidine kinase"/>
    <property type="match status" value="1"/>
</dbReference>
<dbReference type="Gene3D" id="1.20.5.1930">
    <property type="match status" value="1"/>
</dbReference>
<sequence length="526" mass="56656">MGSGLLRGAVRRRRAEADSRPDRAGTGHRRRLSGRIPLADLMWWCLVLVGMLTINLPFPPSGGYVAVMVGATAAAAVLSRTFQPGALALTLGLAQWDERFYGIVALAAFLIGRHTVPGARPLRWLAVTVVPVGVMVLRSEPLVGLAALPVELLTTAVLPWLVGRYQYQRLALNEAGWDRAAQLEREQAMVAEQTRLRERARIAQDMHDSLGHDLSLLAIRAGALEFAAGLSEPQRTQAAELRAGAAAATERLHEIIGVLREDDEPSPVDPVHESVDDLVERCRASGMKVELDRSGDPSGLPPIVDQALHRIAQEALTNAAKHAPGAPVRLSVVHTDDSIVLEIVNGPPEGAAPAAGSGRGLASIRERARLLGGDCAAGPAEGGGFRVEARLPHHVAHPVPAPEPAVAERVAQQRHTMRRGFLKSLGFTGAAMVVTASAYFFVQGTPTLDEEVYARMRVGQLRADLAPLLPDQQAYQRPDREPPVPAGAACEYYAAGESPLPNRVYRLCFRDGRLVSRDEIPLDRDE</sequence>
<feature type="transmembrane region" description="Helical" evidence="10">
    <location>
        <begin position="62"/>
        <end position="79"/>
    </location>
</feature>
<keyword evidence="5" id="KW-0547">Nucleotide-binding</keyword>
<dbReference type="Pfam" id="PF02518">
    <property type="entry name" value="HATPase_c"/>
    <property type="match status" value="1"/>
</dbReference>
<evidence type="ECO:0000313" key="13">
    <source>
        <dbReference type="EMBL" id="MDT0344015.1"/>
    </source>
</evidence>
<dbReference type="InterPro" id="IPR036890">
    <property type="entry name" value="HATPase_C_sf"/>
</dbReference>
<dbReference type="EC" id="2.7.13.3" evidence="2"/>
<comment type="caution">
    <text evidence="13">The sequence shown here is derived from an EMBL/GenBank/DDBJ whole genome shotgun (WGS) entry which is preliminary data.</text>
</comment>
<evidence type="ECO:0000256" key="2">
    <source>
        <dbReference type="ARBA" id="ARBA00012438"/>
    </source>
</evidence>
<evidence type="ECO:0000256" key="4">
    <source>
        <dbReference type="ARBA" id="ARBA00022679"/>
    </source>
</evidence>
<evidence type="ECO:0000259" key="12">
    <source>
        <dbReference type="Pfam" id="PF07730"/>
    </source>
</evidence>
<feature type="transmembrane region" description="Helical" evidence="10">
    <location>
        <begin position="421"/>
        <end position="442"/>
    </location>
</feature>
<dbReference type="CDD" id="cd16917">
    <property type="entry name" value="HATPase_UhpB-NarQ-NarX-like"/>
    <property type="match status" value="1"/>
</dbReference>
<keyword evidence="7" id="KW-0067">ATP-binding</keyword>
<feature type="transmembrane region" description="Helical" evidence="10">
    <location>
        <begin position="100"/>
        <end position="116"/>
    </location>
</feature>
<evidence type="ECO:0000313" key="14">
    <source>
        <dbReference type="Proteomes" id="UP001183246"/>
    </source>
</evidence>
<feature type="compositionally biased region" description="Basic and acidic residues" evidence="9">
    <location>
        <begin position="15"/>
        <end position="25"/>
    </location>
</feature>
<dbReference type="EMBL" id="JAVREL010000008">
    <property type="protein sequence ID" value="MDT0344015.1"/>
    <property type="molecule type" value="Genomic_DNA"/>
</dbReference>
<evidence type="ECO:0000256" key="9">
    <source>
        <dbReference type="SAM" id="MobiDB-lite"/>
    </source>
</evidence>
<dbReference type="Gene3D" id="3.30.565.10">
    <property type="entry name" value="Histidine kinase-like ATPase, C-terminal domain"/>
    <property type="match status" value="1"/>
</dbReference>
<evidence type="ECO:0000256" key="6">
    <source>
        <dbReference type="ARBA" id="ARBA00022777"/>
    </source>
</evidence>